<dbReference type="STRING" id="349521.HCH_06457"/>
<proteinExistence type="inferred from homology"/>
<name>Q2S8C3_HAHCH</name>
<dbReference type="InterPro" id="IPR017853">
    <property type="entry name" value="GH"/>
</dbReference>
<dbReference type="Gene3D" id="3.20.20.80">
    <property type="entry name" value="Glycosidases"/>
    <property type="match status" value="2"/>
</dbReference>
<dbReference type="Pfam" id="PF00128">
    <property type="entry name" value="Alpha-amylase"/>
    <property type="match status" value="1"/>
</dbReference>
<dbReference type="PANTHER" id="PTHR10357:SF179">
    <property type="entry name" value="NEUTRAL AND BASIC AMINO ACID TRANSPORT PROTEIN RBAT"/>
    <property type="match status" value="1"/>
</dbReference>
<dbReference type="Proteomes" id="UP000000238">
    <property type="component" value="Chromosome"/>
</dbReference>
<evidence type="ECO:0000313" key="5">
    <source>
        <dbReference type="EMBL" id="ABC33101.1"/>
    </source>
</evidence>
<evidence type="ECO:0000313" key="6">
    <source>
        <dbReference type="Proteomes" id="UP000000238"/>
    </source>
</evidence>
<dbReference type="EMBL" id="CP000155">
    <property type="protein sequence ID" value="ABC33101.1"/>
    <property type="molecule type" value="Genomic_DNA"/>
</dbReference>
<comment type="similarity">
    <text evidence="1">Belongs to the glycosyl hydrolase 13 family.</text>
</comment>
<dbReference type="RefSeq" id="WP_011400153.1">
    <property type="nucleotide sequence ID" value="NC_007645.1"/>
</dbReference>
<evidence type="ECO:0000259" key="4">
    <source>
        <dbReference type="SMART" id="SM00642"/>
    </source>
</evidence>
<dbReference type="CAZy" id="GH13">
    <property type="family name" value="Glycoside Hydrolase Family 13"/>
</dbReference>
<dbReference type="PANTHER" id="PTHR10357">
    <property type="entry name" value="ALPHA-AMYLASE FAMILY MEMBER"/>
    <property type="match status" value="1"/>
</dbReference>
<evidence type="ECO:0000256" key="3">
    <source>
        <dbReference type="ARBA" id="ARBA00023295"/>
    </source>
</evidence>
<dbReference type="AlphaFoldDB" id="Q2S8C3"/>
<dbReference type="FunFam" id="3.90.400.10:FF:000002">
    <property type="entry name" value="Sucrose isomerase"/>
    <property type="match status" value="1"/>
</dbReference>
<dbReference type="Gene3D" id="3.90.400.10">
    <property type="entry name" value="Oligo-1,6-glucosidase, Domain 2"/>
    <property type="match status" value="1"/>
</dbReference>
<organism evidence="5 6">
    <name type="scientific">Hahella chejuensis (strain KCTC 2396)</name>
    <dbReference type="NCBI Taxonomy" id="349521"/>
    <lineage>
        <taxon>Bacteria</taxon>
        <taxon>Pseudomonadati</taxon>
        <taxon>Pseudomonadota</taxon>
        <taxon>Gammaproteobacteria</taxon>
        <taxon>Oceanospirillales</taxon>
        <taxon>Hahellaceae</taxon>
        <taxon>Hahella</taxon>
    </lineage>
</organism>
<dbReference type="InterPro" id="IPR045857">
    <property type="entry name" value="O16G_dom_2"/>
</dbReference>
<dbReference type="Gene3D" id="2.60.40.1180">
    <property type="entry name" value="Golgi alpha-mannosidase II"/>
    <property type="match status" value="1"/>
</dbReference>
<dbReference type="GO" id="GO:0009313">
    <property type="term" value="P:oligosaccharide catabolic process"/>
    <property type="evidence" value="ECO:0007669"/>
    <property type="project" value="TreeGrafter"/>
</dbReference>
<feature type="domain" description="Glycosyl hydrolase family 13 catalytic" evidence="4">
    <location>
        <begin position="24"/>
        <end position="417"/>
    </location>
</feature>
<dbReference type="InterPro" id="IPR013780">
    <property type="entry name" value="Glyco_hydro_b"/>
</dbReference>
<protein>
    <submittedName>
        <fullName evidence="5">Glycosidase</fullName>
    </submittedName>
</protein>
<evidence type="ECO:0000256" key="2">
    <source>
        <dbReference type="ARBA" id="ARBA00022801"/>
    </source>
</evidence>
<keyword evidence="6" id="KW-1185">Reference proteome</keyword>
<dbReference type="CDD" id="cd11330">
    <property type="entry name" value="AmyAc_OligoGlu"/>
    <property type="match status" value="1"/>
</dbReference>
<dbReference type="InterPro" id="IPR006047">
    <property type="entry name" value="GH13_cat_dom"/>
</dbReference>
<evidence type="ECO:0000256" key="1">
    <source>
        <dbReference type="ARBA" id="ARBA00008061"/>
    </source>
</evidence>
<keyword evidence="2" id="KW-0378">Hydrolase</keyword>
<gene>
    <name evidence="5" type="ordered locus">HCH_06457</name>
</gene>
<dbReference type="SMART" id="SM00642">
    <property type="entry name" value="Aamy"/>
    <property type="match status" value="1"/>
</dbReference>
<reference evidence="5 6" key="1">
    <citation type="journal article" date="2005" name="Nucleic Acids Res.">
        <title>Genomic blueprint of Hahella chejuensis, a marine microbe producing an algicidal agent.</title>
        <authorList>
            <person name="Jeong H."/>
            <person name="Yim J.H."/>
            <person name="Lee C."/>
            <person name="Choi S.-H."/>
            <person name="Park Y.K."/>
            <person name="Yoon S.H."/>
            <person name="Hur C.-G."/>
            <person name="Kang H.-Y."/>
            <person name="Kim D."/>
            <person name="Lee H.H."/>
            <person name="Park K.H."/>
            <person name="Park S.-H."/>
            <person name="Park H.-S."/>
            <person name="Lee H.K."/>
            <person name="Oh T.K."/>
            <person name="Kim J.F."/>
        </authorList>
    </citation>
    <scope>NUCLEOTIDE SEQUENCE [LARGE SCALE GENOMIC DNA]</scope>
    <source>
        <strain evidence="5 6">KCTC 2396</strain>
    </source>
</reference>
<keyword evidence="3 5" id="KW-0326">Glycosidase</keyword>
<dbReference type="eggNOG" id="COG0366">
    <property type="taxonomic scope" value="Bacteria"/>
</dbReference>
<dbReference type="SUPFAM" id="SSF51445">
    <property type="entry name" value="(Trans)glycosidases"/>
    <property type="match status" value="1"/>
</dbReference>
<sequence length="552" mass="61210">MAESYALQGRTQRSDWSDGGVIYQIYPRSFCDSNGDGVGDLNGITEKLDYIASLGVDAVWISPFFKSPMKDFGYDVADYCDVDPIFGTLADFDRMLAAMHERGLKLLIDLVPCHTSDEHPWFQESRSDRSNAKADWYVWRDPKPDGSPPNNWRAHFGGPSWTWDGRRAQYYLHHFLPGQPNLNYRNPAVTEAMLAQAEFWFKRGVDGLRIDAIATLAYDPELTDNPARDLDDPFRQSAAARANPFHLQHHRHSFNQHDEVVTFLTRLRALADRYDGRFLLGEVGGDGMAVSAQYTAGEDRLQSCYNFSLLGAPISGRVVKDIVAAVLAEVGPGKLTFAVGNHDVMRVTSRWAAEATPAQQKTLAKTALTLLMTLPGKACVYQGEELGLTQADLPYELLQDPEGINGWPHAKGRDGCRTPMPWRDDAPCGGFSAGQSWLPLPDEHLAAAANRQEDEADSVLRYARQALALRKARAELRRGRAELLNAPDELFGILRAEGETQVLGIFNLSPQAQTFALPGNRWSEPLLPSDAVISNGEVMLPAFSCCLLENAK</sequence>
<dbReference type="KEGG" id="hch:HCH_06457"/>
<accession>Q2S8C3</accession>
<dbReference type="HOGENOM" id="CLU_006462_2_3_6"/>
<dbReference type="GO" id="GO:0004556">
    <property type="term" value="F:alpha-amylase activity"/>
    <property type="evidence" value="ECO:0007669"/>
    <property type="project" value="TreeGrafter"/>
</dbReference>